<evidence type="ECO:0008006" key="4">
    <source>
        <dbReference type="Google" id="ProtNLM"/>
    </source>
</evidence>
<feature type="transmembrane region" description="Helical" evidence="1">
    <location>
        <begin position="46"/>
        <end position="67"/>
    </location>
</feature>
<evidence type="ECO:0000256" key="1">
    <source>
        <dbReference type="SAM" id="Phobius"/>
    </source>
</evidence>
<gene>
    <name evidence="2" type="ORF">NUM_30620</name>
</gene>
<comment type="caution">
    <text evidence="2">The sequence shown here is derived from an EMBL/GenBank/DDBJ whole genome shotgun (WGS) entry which is preliminary data.</text>
</comment>
<evidence type="ECO:0000313" key="2">
    <source>
        <dbReference type="EMBL" id="GIL27808.1"/>
    </source>
</evidence>
<dbReference type="RefSeq" id="WP_207125537.1">
    <property type="nucleotide sequence ID" value="NZ_BOPO01000053.1"/>
</dbReference>
<sequence>MTEQQPRGPEQAAQRLAADSAELVHAELQHIRTDALELARRSAGGLALAAIAGAGAALALHAFASAVLRGADRLLPPRAAALTLTGVYLAGSAGAAVLATQRLRAAAAVAGRAASDLRTDAEAAVGTDERDG</sequence>
<evidence type="ECO:0000313" key="3">
    <source>
        <dbReference type="Proteomes" id="UP000614996"/>
    </source>
</evidence>
<accession>A0A8J4ABE4</accession>
<dbReference type="Proteomes" id="UP000614996">
    <property type="component" value="Unassembled WGS sequence"/>
</dbReference>
<name>A0A8J4ABE4_9ACTN</name>
<dbReference type="AlphaFoldDB" id="A0A8J4ABE4"/>
<keyword evidence="1" id="KW-1133">Transmembrane helix</keyword>
<keyword evidence="1" id="KW-0472">Membrane</keyword>
<dbReference type="InterPro" id="IPR009937">
    <property type="entry name" value="Phage_holin_3_6"/>
</dbReference>
<reference evidence="3" key="1">
    <citation type="journal article" date="2021" name="Int. J. Syst. Evol. Microbiol.">
        <title>Actinocatenispora comari sp. nov., an endophytic actinomycete isolated from aerial parts of Comarum salesowianum.</title>
        <authorList>
            <person name="Oyunbileg N."/>
            <person name="Iizaka Y."/>
            <person name="Hamada M."/>
            <person name="Davaapurev B.O."/>
            <person name="Fukumoto A."/>
            <person name="Tsetseg B."/>
            <person name="Kato F."/>
            <person name="Tamura T."/>
            <person name="Batkhuu J."/>
            <person name="Anzai Y."/>
        </authorList>
    </citation>
    <scope>NUCLEOTIDE SEQUENCE [LARGE SCALE GENOMIC DNA]</scope>
    <source>
        <strain evidence="3">NUM-2625</strain>
    </source>
</reference>
<feature type="transmembrane region" description="Helical" evidence="1">
    <location>
        <begin position="79"/>
        <end position="99"/>
    </location>
</feature>
<organism evidence="2 3">
    <name type="scientific">Actinocatenispora comari</name>
    <dbReference type="NCBI Taxonomy" id="2807577"/>
    <lineage>
        <taxon>Bacteria</taxon>
        <taxon>Bacillati</taxon>
        <taxon>Actinomycetota</taxon>
        <taxon>Actinomycetes</taxon>
        <taxon>Micromonosporales</taxon>
        <taxon>Micromonosporaceae</taxon>
        <taxon>Actinocatenispora</taxon>
    </lineage>
</organism>
<dbReference type="Pfam" id="PF07332">
    <property type="entry name" value="Phage_holin_3_6"/>
    <property type="match status" value="1"/>
</dbReference>
<proteinExistence type="predicted"/>
<keyword evidence="3" id="KW-1185">Reference proteome</keyword>
<dbReference type="EMBL" id="BOPO01000053">
    <property type="protein sequence ID" value="GIL27808.1"/>
    <property type="molecule type" value="Genomic_DNA"/>
</dbReference>
<keyword evidence="1" id="KW-0812">Transmembrane</keyword>
<protein>
    <recommendedName>
        <fullName evidence="4">Phage holin family protein</fullName>
    </recommendedName>
</protein>